<reference evidence="2 3" key="1">
    <citation type="submission" date="2014-10" db="EMBL/GenBank/DDBJ databases">
        <title>Draft genome of the hookworm Ancylostoma caninum.</title>
        <authorList>
            <person name="Mitreva M."/>
        </authorList>
    </citation>
    <scope>NUCLEOTIDE SEQUENCE [LARGE SCALE GENOMIC DNA]</scope>
    <source>
        <strain evidence="2 3">Baltimore</strain>
    </source>
</reference>
<feature type="region of interest" description="Disordered" evidence="1">
    <location>
        <begin position="1"/>
        <end position="62"/>
    </location>
</feature>
<proteinExistence type="predicted"/>
<organism evidence="2 3">
    <name type="scientific">Ancylostoma caninum</name>
    <name type="common">Dog hookworm</name>
    <dbReference type="NCBI Taxonomy" id="29170"/>
    <lineage>
        <taxon>Eukaryota</taxon>
        <taxon>Metazoa</taxon>
        <taxon>Ecdysozoa</taxon>
        <taxon>Nematoda</taxon>
        <taxon>Chromadorea</taxon>
        <taxon>Rhabditida</taxon>
        <taxon>Rhabditina</taxon>
        <taxon>Rhabditomorpha</taxon>
        <taxon>Strongyloidea</taxon>
        <taxon>Ancylostomatidae</taxon>
        <taxon>Ancylostomatinae</taxon>
        <taxon>Ancylostoma</taxon>
    </lineage>
</organism>
<dbReference type="OrthoDB" id="10577000at2759"/>
<dbReference type="AlphaFoldDB" id="A0A368EZ16"/>
<evidence type="ECO:0000313" key="2">
    <source>
        <dbReference type="EMBL" id="RCN25071.1"/>
    </source>
</evidence>
<dbReference type="EMBL" id="JOJR01014417">
    <property type="protein sequence ID" value="RCN25071.1"/>
    <property type="molecule type" value="Genomic_DNA"/>
</dbReference>
<evidence type="ECO:0000313" key="3">
    <source>
        <dbReference type="Proteomes" id="UP000252519"/>
    </source>
</evidence>
<keyword evidence="3" id="KW-1185">Reference proteome</keyword>
<feature type="compositionally biased region" description="Low complexity" evidence="1">
    <location>
        <begin position="33"/>
        <end position="45"/>
    </location>
</feature>
<gene>
    <name evidence="2" type="ORF">ANCCAN_29218</name>
</gene>
<accession>A0A368EZ16</accession>
<feature type="compositionally biased region" description="Basic residues" evidence="1">
    <location>
        <begin position="16"/>
        <end position="25"/>
    </location>
</feature>
<evidence type="ECO:0000256" key="1">
    <source>
        <dbReference type="SAM" id="MobiDB-lite"/>
    </source>
</evidence>
<sequence length="98" mass="11228">MAHDQITAEINGGQPKKAKRNRKRKAEVIEVFESAAPSISESPSEQPKRKKKKRVHSAEKEVKQLSIDDDRLRAYGLNPKKFKNKLKFGKKKSQKVET</sequence>
<name>A0A368EZ16_ANCCA</name>
<protein>
    <submittedName>
        <fullName evidence="2">Uncharacterized protein</fullName>
    </submittedName>
</protein>
<dbReference type="Proteomes" id="UP000252519">
    <property type="component" value="Unassembled WGS sequence"/>
</dbReference>
<comment type="caution">
    <text evidence="2">The sequence shown here is derived from an EMBL/GenBank/DDBJ whole genome shotgun (WGS) entry which is preliminary data.</text>
</comment>